<organism evidence="3 4">
    <name type="scientific">Neurospora tetraspora</name>
    <dbReference type="NCBI Taxonomy" id="94610"/>
    <lineage>
        <taxon>Eukaryota</taxon>
        <taxon>Fungi</taxon>
        <taxon>Dikarya</taxon>
        <taxon>Ascomycota</taxon>
        <taxon>Pezizomycotina</taxon>
        <taxon>Sordariomycetes</taxon>
        <taxon>Sordariomycetidae</taxon>
        <taxon>Sordariales</taxon>
        <taxon>Sordariaceae</taxon>
        <taxon>Neurospora</taxon>
    </lineage>
</organism>
<feature type="region of interest" description="Disordered" evidence="1">
    <location>
        <begin position="1"/>
        <end position="37"/>
    </location>
</feature>
<dbReference type="EMBL" id="JAUEPP010000001">
    <property type="protein sequence ID" value="KAK3355853.1"/>
    <property type="molecule type" value="Genomic_DNA"/>
</dbReference>
<feature type="compositionally biased region" description="Acidic residues" evidence="1">
    <location>
        <begin position="278"/>
        <end position="287"/>
    </location>
</feature>
<feature type="compositionally biased region" description="Basic and acidic residues" evidence="1">
    <location>
        <begin position="17"/>
        <end position="35"/>
    </location>
</feature>
<reference evidence="3" key="1">
    <citation type="journal article" date="2023" name="Mol. Phylogenet. Evol.">
        <title>Genome-scale phylogeny and comparative genomics of the fungal order Sordariales.</title>
        <authorList>
            <person name="Hensen N."/>
            <person name="Bonometti L."/>
            <person name="Westerberg I."/>
            <person name="Brannstrom I.O."/>
            <person name="Guillou S."/>
            <person name="Cros-Aarteil S."/>
            <person name="Calhoun S."/>
            <person name="Haridas S."/>
            <person name="Kuo A."/>
            <person name="Mondo S."/>
            <person name="Pangilinan J."/>
            <person name="Riley R."/>
            <person name="LaButti K."/>
            <person name="Andreopoulos B."/>
            <person name="Lipzen A."/>
            <person name="Chen C."/>
            <person name="Yan M."/>
            <person name="Daum C."/>
            <person name="Ng V."/>
            <person name="Clum A."/>
            <person name="Steindorff A."/>
            <person name="Ohm R.A."/>
            <person name="Martin F."/>
            <person name="Silar P."/>
            <person name="Natvig D.O."/>
            <person name="Lalanne C."/>
            <person name="Gautier V."/>
            <person name="Ament-Velasquez S.L."/>
            <person name="Kruys A."/>
            <person name="Hutchinson M.I."/>
            <person name="Powell A.J."/>
            <person name="Barry K."/>
            <person name="Miller A.N."/>
            <person name="Grigoriev I.V."/>
            <person name="Debuchy R."/>
            <person name="Gladieux P."/>
            <person name="Hiltunen Thoren M."/>
            <person name="Johannesson H."/>
        </authorList>
    </citation>
    <scope>NUCLEOTIDE SEQUENCE</scope>
    <source>
        <strain evidence="3">CBS 560.94</strain>
    </source>
</reference>
<feature type="compositionally biased region" description="Polar residues" evidence="1">
    <location>
        <begin position="298"/>
        <end position="312"/>
    </location>
</feature>
<reference evidence="3" key="2">
    <citation type="submission" date="2023-06" db="EMBL/GenBank/DDBJ databases">
        <authorList>
            <consortium name="Lawrence Berkeley National Laboratory"/>
            <person name="Haridas S."/>
            <person name="Hensen N."/>
            <person name="Bonometti L."/>
            <person name="Westerberg I."/>
            <person name="Brannstrom I.O."/>
            <person name="Guillou S."/>
            <person name="Cros-Aarteil S."/>
            <person name="Calhoun S."/>
            <person name="Kuo A."/>
            <person name="Mondo S."/>
            <person name="Pangilinan J."/>
            <person name="Riley R."/>
            <person name="Labutti K."/>
            <person name="Andreopoulos B."/>
            <person name="Lipzen A."/>
            <person name="Chen C."/>
            <person name="Yanf M."/>
            <person name="Daum C."/>
            <person name="Ng V."/>
            <person name="Clum A."/>
            <person name="Steindorff A."/>
            <person name="Ohm R."/>
            <person name="Martin F."/>
            <person name="Silar P."/>
            <person name="Natvig D."/>
            <person name="Lalanne C."/>
            <person name="Gautier V."/>
            <person name="Ament-Velasquez S.L."/>
            <person name="Kruys A."/>
            <person name="Hutchinson M.I."/>
            <person name="Powell A.J."/>
            <person name="Barry K."/>
            <person name="Miller A.N."/>
            <person name="Grigoriev I.V."/>
            <person name="Debuchy R."/>
            <person name="Gladieux P."/>
            <person name="Thoren M.H."/>
            <person name="Johannesson H."/>
        </authorList>
    </citation>
    <scope>NUCLEOTIDE SEQUENCE</scope>
    <source>
        <strain evidence="3">CBS 560.94</strain>
    </source>
</reference>
<sequence length="547" mass="60432">MGSVADFHQSPSSTLGDTEKSSALEQTETKREDKNPPGSSWSIVFIARALIYRFLLFTFDCSDVQPLLALFFWPAHIFALGLLLLDVHYREAFMIRRLSTDSPKLIRGKLRTGAQLHLDPVFLLSLLCVYWVKLLESIVGSALAETRSANNLPIDNPTPSNEEKKEECLYTAEEIDLVLRARQLASKTGHSVVGICRWVENMNAKDPLWEQNWRTTRLPLCVSEDCGLQYYESIHNALNGPSEFDPLRQPTGLAQDDFGTVNKPSSEGSMAAQYPDDCGIDDLDDPDVSAPSGEDQKNSSNLESARNQNTNGFRPIPDNCDDYLYPAEGKHRGKQRGKHQGEQKEIPVTYIELTAEEPTPDTYGFTPLFPRGTCGPSTYSPNEALNGKPIDEFTSSKVARDSIELLLEAARKMPLPAPSTRDNSNAFMPLTPEKKTAPESSDGGGGGGDGARFKIAPSEGWERVTSALDPDVERTSSVVTTYGSSDGERASSVANGSDNGKDEKDEKDEKDKEDEKNVKDEKDEKDEKDGKDLMMGWYSADTPIKLD</sequence>
<feature type="transmembrane region" description="Helical" evidence="2">
    <location>
        <begin position="71"/>
        <end position="89"/>
    </location>
</feature>
<feature type="compositionally biased region" description="Polar residues" evidence="1">
    <location>
        <begin position="475"/>
        <end position="484"/>
    </location>
</feature>
<dbReference type="AlphaFoldDB" id="A0AAE0MXD6"/>
<feature type="region of interest" description="Disordered" evidence="1">
    <location>
        <begin position="242"/>
        <end position="319"/>
    </location>
</feature>
<evidence type="ECO:0000313" key="3">
    <source>
        <dbReference type="EMBL" id="KAK3355853.1"/>
    </source>
</evidence>
<dbReference type="Proteomes" id="UP001278500">
    <property type="component" value="Unassembled WGS sequence"/>
</dbReference>
<feature type="compositionally biased region" description="Basic and acidic residues" evidence="1">
    <location>
        <begin position="499"/>
        <end position="532"/>
    </location>
</feature>
<keyword evidence="2" id="KW-1133">Transmembrane helix</keyword>
<protein>
    <submittedName>
        <fullName evidence="3">Uncharacterized protein</fullName>
    </submittedName>
</protein>
<evidence type="ECO:0000256" key="1">
    <source>
        <dbReference type="SAM" id="MobiDB-lite"/>
    </source>
</evidence>
<comment type="caution">
    <text evidence="3">The sequence shown here is derived from an EMBL/GenBank/DDBJ whole genome shotgun (WGS) entry which is preliminary data.</text>
</comment>
<name>A0AAE0MXD6_9PEZI</name>
<keyword evidence="4" id="KW-1185">Reference proteome</keyword>
<gene>
    <name evidence="3" type="ORF">B0H65DRAFT_60425</name>
</gene>
<evidence type="ECO:0000313" key="4">
    <source>
        <dbReference type="Proteomes" id="UP001278500"/>
    </source>
</evidence>
<proteinExistence type="predicted"/>
<dbReference type="RefSeq" id="XP_062687231.1">
    <property type="nucleotide sequence ID" value="XM_062831156.1"/>
</dbReference>
<accession>A0AAE0MXD6</accession>
<feature type="region of interest" description="Disordered" evidence="1">
    <location>
        <begin position="415"/>
        <end position="547"/>
    </location>
</feature>
<dbReference type="GeneID" id="87868310"/>
<evidence type="ECO:0000256" key="2">
    <source>
        <dbReference type="SAM" id="Phobius"/>
    </source>
</evidence>
<keyword evidence="2" id="KW-0472">Membrane</keyword>
<keyword evidence="2" id="KW-0812">Transmembrane</keyword>